<keyword evidence="4" id="KW-0223">Dioxygenase</keyword>
<dbReference type="InterPro" id="IPR013096">
    <property type="entry name" value="Cupin_2"/>
</dbReference>
<feature type="domain" description="HTH merR-type" evidence="2">
    <location>
        <begin position="5"/>
        <end position="74"/>
    </location>
</feature>
<keyword evidence="4" id="KW-0560">Oxidoreductase</keyword>
<dbReference type="SMART" id="SM00530">
    <property type="entry name" value="HTH_XRE"/>
    <property type="match status" value="1"/>
</dbReference>
<evidence type="ECO:0000313" key="5">
    <source>
        <dbReference type="Proteomes" id="UP000528286"/>
    </source>
</evidence>
<dbReference type="InterPro" id="IPR001387">
    <property type="entry name" value="Cro/C1-type_HTH"/>
</dbReference>
<dbReference type="Gene3D" id="1.10.1660.10">
    <property type="match status" value="1"/>
</dbReference>
<dbReference type="CDD" id="cd00093">
    <property type="entry name" value="HTH_XRE"/>
    <property type="match status" value="1"/>
</dbReference>
<feature type="domain" description="HTH cro/C1-type" evidence="3">
    <location>
        <begin position="107"/>
        <end position="161"/>
    </location>
</feature>
<dbReference type="Pfam" id="PF13560">
    <property type="entry name" value="HTH_31"/>
    <property type="match status" value="1"/>
</dbReference>
<dbReference type="InterPro" id="IPR050807">
    <property type="entry name" value="TransReg_Diox_bact_type"/>
</dbReference>
<name>A0A7W6J7T1_9HYPH</name>
<dbReference type="AlphaFoldDB" id="A0A7W6J7T1"/>
<dbReference type="SUPFAM" id="SSF46955">
    <property type="entry name" value="Putative DNA-binding domain"/>
    <property type="match status" value="1"/>
</dbReference>
<evidence type="ECO:0000256" key="1">
    <source>
        <dbReference type="ARBA" id="ARBA00023125"/>
    </source>
</evidence>
<accession>A0A7W6J7T1</accession>
<protein>
    <submittedName>
        <fullName evidence="4">DNA-binding transcriptional MerR regulator/quercetin dioxygenase-like cupin family protein</fullName>
    </submittedName>
</protein>
<proteinExistence type="predicted"/>
<evidence type="ECO:0000313" key="4">
    <source>
        <dbReference type="EMBL" id="MBB4066401.1"/>
    </source>
</evidence>
<dbReference type="InterPro" id="IPR000551">
    <property type="entry name" value="MerR-type_HTH_dom"/>
</dbReference>
<dbReference type="PANTHER" id="PTHR46797:SF1">
    <property type="entry name" value="METHYLPHOSPHONATE SYNTHASE"/>
    <property type="match status" value="1"/>
</dbReference>
<gene>
    <name evidence="4" type="ORF">GGR23_003616</name>
</gene>
<dbReference type="EMBL" id="JACIEZ010000009">
    <property type="protein sequence ID" value="MBB4066401.1"/>
    <property type="molecule type" value="Genomic_DNA"/>
</dbReference>
<dbReference type="PANTHER" id="PTHR46797">
    <property type="entry name" value="HTH-TYPE TRANSCRIPTIONAL REGULATOR"/>
    <property type="match status" value="1"/>
</dbReference>
<comment type="caution">
    <text evidence="4">The sequence shown here is derived from an EMBL/GenBank/DDBJ whole genome shotgun (WGS) entry which is preliminary data.</text>
</comment>
<sequence>MQTTRFKIAEAARMVGVSPSTLRLWESQSLFEPIRTESGQRLYDGDLLERLKRIAWLRQEQGLNPAAIREFLKTDEDAGPDMPLPPAAASLPERKAGADEIPVGHKVRRMRRAAGDTLETVARAIGVTTSVLSTFERTSQGLSLTALHAVAHYFGTTVSILCGEDTTRPNESLVRYGEWPTWPATSSGVTVQVLAEGAKQMQCHRFQLAPGASSEGAYQHDGEEFIYVLTGSLEIVLDGDQFFELNAGDSFTFESHRPHSWRNSSKSETILIWINTPASF</sequence>
<dbReference type="SMART" id="SM00422">
    <property type="entry name" value="HTH_MERR"/>
    <property type="match status" value="1"/>
</dbReference>
<dbReference type="PROSITE" id="PS50937">
    <property type="entry name" value="HTH_MERR_2"/>
    <property type="match status" value="1"/>
</dbReference>
<dbReference type="SUPFAM" id="SSF47413">
    <property type="entry name" value="lambda repressor-like DNA-binding domains"/>
    <property type="match status" value="1"/>
</dbReference>
<dbReference type="InterPro" id="IPR011051">
    <property type="entry name" value="RmlC_Cupin_sf"/>
</dbReference>
<dbReference type="Proteomes" id="UP000528286">
    <property type="component" value="Unassembled WGS sequence"/>
</dbReference>
<dbReference type="SUPFAM" id="SSF51182">
    <property type="entry name" value="RmlC-like cupins"/>
    <property type="match status" value="1"/>
</dbReference>
<dbReference type="Pfam" id="PF13411">
    <property type="entry name" value="MerR_1"/>
    <property type="match status" value="1"/>
</dbReference>
<dbReference type="InterPro" id="IPR009061">
    <property type="entry name" value="DNA-bd_dom_put_sf"/>
</dbReference>
<dbReference type="GO" id="GO:0003677">
    <property type="term" value="F:DNA binding"/>
    <property type="evidence" value="ECO:0007669"/>
    <property type="project" value="UniProtKB-KW"/>
</dbReference>
<dbReference type="Gene3D" id="2.60.120.10">
    <property type="entry name" value="Jelly Rolls"/>
    <property type="match status" value="1"/>
</dbReference>
<evidence type="ECO:0000259" key="3">
    <source>
        <dbReference type="PROSITE" id="PS50943"/>
    </source>
</evidence>
<dbReference type="GO" id="GO:0005829">
    <property type="term" value="C:cytosol"/>
    <property type="evidence" value="ECO:0007669"/>
    <property type="project" value="TreeGrafter"/>
</dbReference>
<dbReference type="Gene3D" id="1.10.260.40">
    <property type="entry name" value="lambda repressor-like DNA-binding domains"/>
    <property type="match status" value="1"/>
</dbReference>
<dbReference type="GO" id="GO:0051213">
    <property type="term" value="F:dioxygenase activity"/>
    <property type="evidence" value="ECO:0007669"/>
    <property type="project" value="UniProtKB-KW"/>
</dbReference>
<dbReference type="PROSITE" id="PS50943">
    <property type="entry name" value="HTH_CROC1"/>
    <property type="match status" value="1"/>
</dbReference>
<dbReference type="CDD" id="cd00592">
    <property type="entry name" value="HTH_MerR-like"/>
    <property type="match status" value="1"/>
</dbReference>
<dbReference type="GO" id="GO:0003700">
    <property type="term" value="F:DNA-binding transcription factor activity"/>
    <property type="evidence" value="ECO:0007669"/>
    <property type="project" value="TreeGrafter"/>
</dbReference>
<dbReference type="Pfam" id="PF07883">
    <property type="entry name" value="Cupin_2"/>
    <property type="match status" value="1"/>
</dbReference>
<organism evidence="4 5">
    <name type="scientific">Gellertiella hungarica</name>
    <dbReference type="NCBI Taxonomy" id="1572859"/>
    <lineage>
        <taxon>Bacteria</taxon>
        <taxon>Pseudomonadati</taxon>
        <taxon>Pseudomonadota</taxon>
        <taxon>Alphaproteobacteria</taxon>
        <taxon>Hyphomicrobiales</taxon>
        <taxon>Rhizobiaceae</taxon>
        <taxon>Gellertiella</taxon>
    </lineage>
</organism>
<keyword evidence="5" id="KW-1185">Reference proteome</keyword>
<evidence type="ECO:0000259" key="2">
    <source>
        <dbReference type="PROSITE" id="PS50937"/>
    </source>
</evidence>
<keyword evidence="1 4" id="KW-0238">DNA-binding</keyword>
<dbReference type="InterPro" id="IPR014710">
    <property type="entry name" value="RmlC-like_jellyroll"/>
</dbReference>
<dbReference type="CDD" id="cd02209">
    <property type="entry name" value="cupin_XRE_C"/>
    <property type="match status" value="1"/>
</dbReference>
<dbReference type="InterPro" id="IPR010982">
    <property type="entry name" value="Lambda_DNA-bd_dom_sf"/>
</dbReference>
<reference evidence="4 5" key="1">
    <citation type="submission" date="2020-08" db="EMBL/GenBank/DDBJ databases">
        <title>Genomic Encyclopedia of Type Strains, Phase IV (KMG-IV): sequencing the most valuable type-strain genomes for metagenomic binning, comparative biology and taxonomic classification.</title>
        <authorList>
            <person name="Goeker M."/>
        </authorList>
    </citation>
    <scope>NUCLEOTIDE SEQUENCE [LARGE SCALE GENOMIC DNA]</scope>
    <source>
        <strain evidence="4 5">DSM 29853</strain>
    </source>
</reference>